<protein>
    <recommendedName>
        <fullName evidence="2">Antitoxin</fullName>
    </recommendedName>
</protein>
<dbReference type="EMBL" id="FNNZ01000002">
    <property type="protein sequence ID" value="SDW18495.1"/>
    <property type="molecule type" value="Genomic_DNA"/>
</dbReference>
<comment type="similarity">
    <text evidence="1 2">Belongs to the phD/YefM antitoxin family.</text>
</comment>
<dbReference type="NCBIfam" id="TIGR01552">
    <property type="entry name" value="phd_fam"/>
    <property type="match status" value="1"/>
</dbReference>
<evidence type="ECO:0000256" key="2">
    <source>
        <dbReference type="RuleBase" id="RU362080"/>
    </source>
</evidence>
<organism evidence="3 4">
    <name type="scientific">Thiocapsa roseopersicina</name>
    <dbReference type="NCBI Taxonomy" id="1058"/>
    <lineage>
        <taxon>Bacteria</taxon>
        <taxon>Pseudomonadati</taxon>
        <taxon>Pseudomonadota</taxon>
        <taxon>Gammaproteobacteria</taxon>
        <taxon>Chromatiales</taxon>
        <taxon>Chromatiaceae</taxon>
        <taxon>Thiocapsa</taxon>
    </lineage>
</organism>
<gene>
    <name evidence="3" type="ORF">SAMN05421783_10220</name>
</gene>
<dbReference type="Pfam" id="PF02604">
    <property type="entry name" value="PhdYeFM_antitox"/>
    <property type="match status" value="1"/>
</dbReference>
<name>A0A1H2RGT4_THIRO</name>
<evidence type="ECO:0000313" key="3">
    <source>
        <dbReference type="EMBL" id="SDW18495.1"/>
    </source>
</evidence>
<dbReference type="InterPro" id="IPR036165">
    <property type="entry name" value="YefM-like_sf"/>
</dbReference>
<keyword evidence="4" id="KW-1185">Reference proteome</keyword>
<dbReference type="Gene3D" id="3.40.1620.10">
    <property type="entry name" value="YefM-like domain"/>
    <property type="match status" value="1"/>
</dbReference>
<evidence type="ECO:0000313" key="4">
    <source>
        <dbReference type="Proteomes" id="UP000198816"/>
    </source>
</evidence>
<dbReference type="Proteomes" id="UP000198816">
    <property type="component" value="Unassembled WGS sequence"/>
</dbReference>
<reference evidence="4" key="1">
    <citation type="submission" date="2016-10" db="EMBL/GenBank/DDBJ databases">
        <authorList>
            <person name="Varghese N."/>
            <person name="Submissions S."/>
        </authorList>
    </citation>
    <scope>NUCLEOTIDE SEQUENCE [LARGE SCALE GENOMIC DNA]</scope>
    <source>
        <strain evidence="4">DSM 217</strain>
    </source>
</reference>
<dbReference type="RefSeq" id="WP_093027928.1">
    <property type="nucleotide sequence ID" value="NZ_FNNZ01000002.1"/>
</dbReference>
<evidence type="ECO:0000256" key="1">
    <source>
        <dbReference type="ARBA" id="ARBA00009981"/>
    </source>
</evidence>
<proteinExistence type="inferred from homology"/>
<dbReference type="InterPro" id="IPR006442">
    <property type="entry name" value="Antitoxin_Phd/YefM"/>
</dbReference>
<accession>A0A1H2RGT4</accession>
<sequence length="84" mass="9216">MHGEWQLQQAKNGLSQLIKLARSDGPQFVTLHGKPTAVVISVEDYARLTKRQEGALSAALLDPEIAGEDIDFGRDRDTGRDLSL</sequence>
<dbReference type="OrthoDB" id="6902169at2"/>
<dbReference type="STRING" id="1058.SAMN05421783_10220"/>
<comment type="function">
    <text evidence="2">Antitoxin component of a type II toxin-antitoxin (TA) system.</text>
</comment>
<dbReference type="AlphaFoldDB" id="A0A1H2RGT4"/>
<dbReference type="SUPFAM" id="SSF143120">
    <property type="entry name" value="YefM-like"/>
    <property type="match status" value="1"/>
</dbReference>